<comment type="subcellular location">
    <subcellularLocation>
        <location evidence="1">Nucleus</location>
    </subcellularLocation>
</comment>
<keyword evidence="8" id="KW-0804">Transcription</keyword>
<dbReference type="PROSITE" id="PS00028">
    <property type="entry name" value="ZINC_FINGER_C2H2_1"/>
    <property type="match status" value="5"/>
</dbReference>
<proteinExistence type="predicted"/>
<dbReference type="RefSeq" id="XP_017319695.1">
    <property type="nucleotide sequence ID" value="XM_017464206.3"/>
</dbReference>
<evidence type="ECO:0000256" key="10">
    <source>
        <dbReference type="PROSITE-ProRule" id="PRU00042"/>
    </source>
</evidence>
<keyword evidence="5" id="KW-0862">Zinc</keyword>
<gene>
    <name evidence="14" type="primary">LOC108263436</name>
</gene>
<feature type="compositionally biased region" description="Polar residues" evidence="11">
    <location>
        <begin position="147"/>
        <end position="158"/>
    </location>
</feature>
<dbReference type="Proteomes" id="UP000221080">
    <property type="component" value="Chromosome 3"/>
</dbReference>
<dbReference type="GO" id="GO:0005694">
    <property type="term" value="C:chromosome"/>
    <property type="evidence" value="ECO:0007669"/>
    <property type="project" value="UniProtKB-ARBA"/>
</dbReference>
<dbReference type="GO" id="GO:0043565">
    <property type="term" value="F:sequence-specific DNA binding"/>
    <property type="evidence" value="ECO:0007669"/>
    <property type="project" value="UniProtKB-ARBA"/>
</dbReference>
<keyword evidence="7" id="KW-0238">DNA-binding</keyword>
<name>A0A2D0QQG2_ICTPU</name>
<feature type="domain" description="C2H2-type" evidence="12">
    <location>
        <begin position="296"/>
        <end position="323"/>
    </location>
</feature>
<sequence length="353" mass="41129">MTVLRVHLNVKFELMDFEKELRDRECEQTTARAVPWVKTSKRRRYSVFVLSELEESERVGRVCRALKCKPKLAHWSNDTDLTADSIAKDAKELSDQKHVGKTCGAERTRRTESKLHTEDQKIYGKGYRSRSRLAENEKNRGCEGEAQASSDQTDSNPKSPRLESRKTQFCQGGKYACQLCGVEYVRKTNLVSHMRIHTGETPYTCKICGKGFRRSDWLAKHMLMHRDKRESSTDRRKQQYTCDLCEKTYQNRDSYKKHLRGHTGERPYQCAICEKRFLDVGGLNTHLRIHWDDRPYTCSECGHGFKRSGTLDKHKRIHTGEKPYSCSICGKKLRYKYSLSMHMKSSCCQRSRC</sequence>
<evidence type="ECO:0000259" key="12">
    <source>
        <dbReference type="PROSITE" id="PS50157"/>
    </source>
</evidence>
<evidence type="ECO:0000256" key="5">
    <source>
        <dbReference type="ARBA" id="ARBA00022833"/>
    </source>
</evidence>
<keyword evidence="2" id="KW-0479">Metal-binding</keyword>
<evidence type="ECO:0000256" key="6">
    <source>
        <dbReference type="ARBA" id="ARBA00023015"/>
    </source>
</evidence>
<feature type="domain" description="C2H2-type" evidence="12">
    <location>
        <begin position="240"/>
        <end position="267"/>
    </location>
</feature>
<evidence type="ECO:0000313" key="13">
    <source>
        <dbReference type="Proteomes" id="UP000221080"/>
    </source>
</evidence>
<dbReference type="GO" id="GO:0005634">
    <property type="term" value="C:nucleus"/>
    <property type="evidence" value="ECO:0007669"/>
    <property type="project" value="UniProtKB-SubCell"/>
</dbReference>
<dbReference type="GO" id="GO:0008270">
    <property type="term" value="F:zinc ion binding"/>
    <property type="evidence" value="ECO:0007669"/>
    <property type="project" value="UniProtKB-KW"/>
</dbReference>
<feature type="domain" description="C2H2-type" evidence="12">
    <location>
        <begin position="203"/>
        <end position="230"/>
    </location>
</feature>
<dbReference type="GO" id="GO:0045893">
    <property type="term" value="P:positive regulation of DNA-templated transcription"/>
    <property type="evidence" value="ECO:0007669"/>
    <property type="project" value="UniProtKB-ARBA"/>
</dbReference>
<feature type="region of interest" description="Disordered" evidence="11">
    <location>
        <begin position="97"/>
        <end position="165"/>
    </location>
</feature>
<dbReference type="FunFam" id="3.30.160.60:FF:000478">
    <property type="entry name" value="Zinc finger protein 133"/>
    <property type="match status" value="1"/>
</dbReference>
<dbReference type="Gene3D" id="3.30.160.60">
    <property type="entry name" value="Classic Zinc Finger"/>
    <property type="match status" value="6"/>
</dbReference>
<dbReference type="SUPFAM" id="SSF57667">
    <property type="entry name" value="beta-beta-alpha zinc fingers"/>
    <property type="match status" value="3"/>
</dbReference>
<dbReference type="OrthoDB" id="427030at2759"/>
<feature type="compositionally biased region" description="Basic and acidic residues" evidence="11">
    <location>
        <begin position="132"/>
        <end position="143"/>
    </location>
</feature>
<organism evidence="13 14">
    <name type="scientific">Ictalurus punctatus</name>
    <name type="common">Channel catfish</name>
    <name type="synonym">Silurus punctatus</name>
    <dbReference type="NCBI Taxonomy" id="7998"/>
    <lineage>
        <taxon>Eukaryota</taxon>
        <taxon>Metazoa</taxon>
        <taxon>Chordata</taxon>
        <taxon>Craniata</taxon>
        <taxon>Vertebrata</taxon>
        <taxon>Euteleostomi</taxon>
        <taxon>Actinopterygii</taxon>
        <taxon>Neopterygii</taxon>
        <taxon>Teleostei</taxon>
        <taxon>Ostariophysi</taxon>
        <taxon>Siluriformes</taxon>
        <taxon>Ictaluridae</taxon>
        <taxon>Ictalurus</taxon>
    </lineage>
</organism>
<evidence type="ECO:0000256" key="9">
    <source>
        <dbReference type="ARBA" id="ARBA00023242"/>
    </source>
</evidence>
<evidence type="ECO:0000256" key="11">
    <source>
        <dbReference type="SAM" id="MobiDB-lite"/>
    </source>
</evidence>
<accession>A0A2D0QQG2</accession>
<dbReference type="FunFam" id="3.30.160.60:FF:000646">
    <property type="entry name" value="Myeloid zinc finger 1"/>
    <property type="match status" value="1"/>
</dbReference>
<evidence type="ECO:0000256" key="1">
    <source>
        <dbReference type="ARBA" id="ARBA00004123"/>
    </source>
</evidence>
<dbReference type="Pfam" id="PF00096">
    <property type="entry name" value="zf-C2H2"/>
    <property type="match status" value="4"/>
</dbReference>
<evidence type="ECO:0000256" key="8">
    <source>
        <dbReference type="ARBA" id="ARBA00023163"/>
    </source>
</evidence>
<feature type="domain" description="C2H2-type" evidence="12">
    <location>
        <begin position="324"/>
        <end position="351"/>
    </location>
</feature>
<dbReference type="GO" id="GO:0000981">
    <property type="term" value="F:DNA-binding transcription factor activity, RNA polymerase II-specific"/>
    <property type="evidence" value="ECO:0007669"/>
    <property type="project" value="TreeGrafter"/>
</dbReference>
<dbReference type="PANTHER" id="PTHR24394:SF29">
    <property type="entry name" value="MYONEURIN"/>
    <property type="match status" value="1"/>
</dbReference>
<reference evidence="14" key="2">
    <citation type="submission" date="2025-08" db="UniProtKB">
        <authorList>
            <consortium name="RefSeq"/>
        </authorList>
    </citation>
    <scope>IDENTIFICATION</scope>
    <source>
        <tissue evidence="14">Blood</tissue>
    </source>
</reference>
<keyword evidence="9" id="KW-0539">Nucleus</keyword>
<keyword evidence="4 10" id="KW-0863">Zinc-finger</keyword>
<dbReference type="InterPro" id="IPR013087">
    <property type="entry name" value="Znf_C2H2_type"/>
</dbReference>
<keyword evidence="3" id="KW-0677">Repeat</keyword>
<dbReference type="FunFam" id="3.30.160.60:FF:000624">
    <property type="entry name" value="zinc finger protein 697"/>
    <property type="match status" value="1"/>
</dbReference>
<dbReference type="PANTHER" id="PTHR24394">
    <property type="entry name" value="ZINC FINGER PROTEIN"/>
    <property type="match status" value="1"/>
</dbReference>
<feature type="domain" description="C2H2-type" evidence="12">
    <location>
        <begin position="175"/>
        <end position="202"/>
    </location>
</feature>
<protein>
    <submittedName>
        <fullName evidence="14">Zinc finger protein 417</fullName>
    </submittedName>
</protein>
<keyword evidence="6" id="KW-0805">Transcription regulation</keyword>
<feature type="domain" description="C2H2-type" evidence="12">
    <location>
        <begin position="268"/>
        <end position="295"/>
    </location>
</feature>
<evidence type="ECO:0000256" key="3">
    <source>
        <dbReference type="ARBA" id="ARBA00022737"/>
    </source>
</evidence>
<dbReference type="GeneID" id="108263436"/>
<dbReference type="KEGG" id="ipu:108263436"/>
<dbReference type="SMART" id="SM00355">
    <property type="entry name" value="ZnF_C2H2"/>
    <property type="match status" value="6"/>
</dbReference>
<dbReference type="FunFam" id="3.30.160.60:FF:000557">
    <property type="entry name" value="zinc finger and SCAN domain-containing protein 29"/>
    <property type="match status" value="1"/>
</dbReference>
<dbReference type="Pfam" id="PF12874">
    <property type="entry name" value="zf-met"/>
    <property type="match status" value="1"/>
</dbReference>
<keyword evidence="13" id="KW-1185">Reference proteome</keyword>
<dbReference type="InterPro" id="IPR036236">
    <property type="entry name" value="Znf_C2H2_sf"/>
</dbReference>
<dbReference type="PROSITE" id="PS50157">
    <property type="entry name" value="ZINC_FINGER_C2H2_2"/>
    <property type="match status" value="6"/>
</dbReference>
<feature type="compositionally biased region" description="Basic and acidic residues" evidence="11">
    <location>
        <begin position="97"/>
        <end position="122"/>
    </location>
</feature>
<dbReference type="AlphaFoldDB" id="A0A2D0QQG2"/>
<reference evidence="13" key="1">
    <citation type="journal article" date="2016" name="Nat. Commun.">
        <title>The channel catfish genome sequence provides insights into the evolution of scale formation in teleosts.</title>
        <authorList>
            <person name="Liu Z."/>
            <person name="Liu S."/>
            <person name="Yao J."/>
            <person name="Bao L."/>
            <person name="Zhang J."/>
            <person name="Li Y."/>
            <person name="Jiang C."/>
            <person name="Sun L."/>
            <person name="Wang R."/>
            <person name="Zhang Y."/>
            <person name="Zhou T."/>
            <person name="Zeng Q."/>
            <person name="Fu Q."/>
            <person name="Gao S."/>
            <person name="Li N."/>
            <person name="Koren S."/>
            <person name="Jiang Y."/>
            <person name="Zimin A."/>
            <person name="Xu P."/>
            <person name="Phillippy A.M."/>
            <person name="Geng X."/>
            <person name="Song L."/>
            <person name="Sun F."/>
            <person name="Li C."/>
            <person name="Wang X."/>
            <person name="Chen A."/>
            <person name="Jin Y."/>
            <person name="Yuan Z."/>
            <person name="Yang Y."/>
            <person name="Tan S."/>
            <person name="Peatman E."/>
            <person name="Lu J."/>
            <person name="Qin Z."/>
            <person name="Dunham R."/>
            <person name="Li Z."/>
            <person name="Sonstegard T."/>
            <person name="Feng J."/>
            <person name="Danzmann R.G."/>
            <person name="Schroeder S."/>
            <person name="Scheffler B."/>
            <person name="Duke M.V."/>
            <person name="Ballard L."/>
            <person name="Kucuktas H."/>
            <person name="Kaltenboeck L."/>
            <person name="Liu H."/>
            <person name="Armbruster J."/>
            <person name="Xie Y."/>
            <person name="Kirby M.L."/>
            <person name="Tian Y."/>
            <person name="Flanagan M.E."/>
            <person name="Mu W."/>
            <person name="Waldbieser G.C."/>
        </authorList>
    </citation>
    <scope>NUCLEOTIDE SEQUENCE [LARGE SCALE GENOMIC DNA]</scope>
    <source>
        <strain evidence="13">SDA103</strain>
    </source>
</reference>
<evidence type="ECO:0000256" key="7">
    <source>
        <dbReference type="ARBA" id="ARBA00023125"/>
    </source>
</evidence>
<evidence type="ECO:0000256" key="2">
    <source>
        <dbReference type="ARBA" id="ARBA00022723"/>
    </source>
</evidence>
<evidence type="ECO:0000256" key="4">
    <source>
        <dbReference type="ARBA" id="ARBA00022771"/>
    </source>
</evidence>
<dbReference type="FunFam" id="3.30.160.60:FF:001732">
    <property type="entry name" value="Zgc:162936"/>
    <property type="match status" value="1"/>
</dbReference>
<evidence type="ECO:0000313" key="14">
    <source>
        <dbReference type="RefSeq" id="XP_017319695.1"/>
    </source>
</evidence>